<gene>
    <name evidence="6" type="ORF">DU484_10500</name>
    <name evidence="5" type="ORF">DU500_10745</name>
</gene>
<dbReference type="InterPro" id="IPR011006">
    <property type="entry name" value="CheY-like_superfamily"/>
</dbReference>
<dbReference type="KEGG" id="haq:DU484_10500"/>
<reference evidence="6 7" key="1">
    <citation type="submission" date="2018-07" db="EMBL/GenBank/DDBJ databases">
        <title>Genome sequences of Haloplanus sp. CBA1112.</title>
        <authorList>
            <person name="Kim Y.B."/>
            <person name="Roh S.W."/>
        </authorList>
    </citation>
    <scope>NUCLEOTIDE SEQUENCE [LARGE SCALE GENOMIC DNA]</scope>
    <source>
        <strain evidence="6 7">CBA1112</strain>
    </source>
</reference>
<feature type="domain" description="Response regulatory" evidence="4">
    <location>
        <begin position="9"/>
        <end position="118"/>
    </location>
</feature>
<dbReference type="EMBL" id="CP031148">
    <property type="protein sequence ID" value="AXG10244.1"/>
    <property type="molecule type" value="Genomic_DNA"/>
</dbReference>
<dbReference type="Gene3D" id="3.40.50.2300">
    <property type="match status" value="1"/>
</dbReference>
<evidence type="ECO:0000256" key="3">
    <source>
        <dbReference type="SAM" id="Coils"/>
    </source>
</evidence>
<keyword evidence="3" id="KW-0175">Coiled coil</keyword>
<dbReference type="Proteomes" id="UP000252985">
    <property type="component" value="Chromosome"/>
</dbReference>
<dbReference type="EMBL" id="CP031150">
    <property type="protein sequence ID" value="AXG06870.1"/>
    <property type="molecule type" value="Genomic_DNA"/>
</dbReference>
<dbReference type="PANTHER" id="PTHR44591:SF3">
    <property type="entry name" value="RESPONSE REGULATORY DOMAIN-CONTAINING PROTEIN"/>
    <property type="match status" value="1"/>
</dbReference>
<evidence type="ECO:0000313" key="6">
    <source>
        <dbReference type="EMBL" id="AXG10244.1"/>
    </source>
</evidence>
<dbReference type="SMART" id="SM00448">
    <property type="entry name" value="REC"/>
    <property type="match status" value="1"/>
</dbReference>
<proteinExistence type="predicted"/>
<dbReference type="SUPFAM" id="SSF52172">
    <property type="entry name" value="CheY-like"/>
    <property type="match status" value="1"/>
</dbReference>
<dbReference type="GeneID" id="37287412"/>
<dbReference type="Pfam" id="PF00072">
    <property type="entry name" value="Response_reg"/>
    <property type="match status" value="1"/>
</dbReference>
<dbReference type="InterPro" id="IPR050595">
    <property type="entry name" value="Bact_response_regulator"/>
</dbReference>
<feature type="coiled-coil region" evidence="3">
    <location>
        <begin position="148"/>
        <end position="175"/>
    </location>
</feature>
<keyword evidence="8" id="KW-1185">Reference proteome</keyword>
<keyword evidence="1 2" id="KW-0597">Phosphoprotein</keyword>
<dbReference type="AlphaFoldDB" id="A0A345EDH2"/>
<evidence type="ECO:0000256" key="2">
    <source>
        <dbReference type="PROSITE-ProRule" id="PRU00169"/>
    </source>
</evidence>
<evidence type="ECO:0000313" key="8">
    <source>
        <dbReference type="Proteomes" id="UP000253273"/>
    </source>
</evidence>
<dbReference type="Proteomes" id="UP000253273">
    <property type="component" value="Chromosome"/>
</dbReference>
<sequence>MTTTLSDATVLIVDDEQSLADLYAYWIDEFAEAHTAYDGTEAIEKLDDGIDVMLLDRRMPGLSGDEVVEAVEERGLDVRIVMVTAVDPGFDIVDMGIDDYLIKPVDQPELVDTVERMVVRSSYDDQLQEKFQLVEKKVTLEAAKTPHELEESEEYAELTRRLEAVERELDSAVEEFDDTDFSVAFRELPDGGPIDSTEG</sequence>
<reference evidence="5 8" key="2">
    <citation type="submission" date="2018-07" db="EMBL/GenBank/DDBJ databases">
        <title>Genome sequences of Haloplanus sp. CBA1113.</title>
        <authorList>
            <person name="Kim Y.B."/>
            <person name="Roh S.W."/>
        </authorList>
    </citation>
    <scope>NUCLEOTIDE SEQUENCE [LARGE SCALE GENOMIC DNA]</scope>
    <source>
        <strain evidence="5 8">CBA1113</strain>
    </source>
</reference>
<evidence type="ECO:0000313" key="5">
    <source>
        <dbReference type="EMBL" id="AXG06870.1"/>
    </source>
</evidence>
<name>A0A345EDH2_9EURY</name>
<evidence type="ECO:0000259" key="4">
    <source>
        <dbReference type="PROSITE" id="PS50110"/>
    </source>
</evidence>
<organism evidence="6 7">
    <name type="scientific">Haloplanus rubicundus</name>
    <dbReference type="NCBI Taxonomy" id="1547898"/>
    <lineage>
        <taxon>Archaea</taxon>
        <taxon>Methanobacteriati</taxon>
        <taxon>Methanobacteriota</taxon>
        <taxon>Stenosarchaea group</taxon>
        <taxon>Halobacteria</taxon>
        <taxon>Halobacteriales</taxon>
        <taxon>Haloferacaceae</taxon>
        <taxon>Haloplanus</taxon>
    </lineage>
</organism>
<dbReference type="GO" id="GO:0000160">
    <property type="term" value="P:phosphorelay signal transduction system"/>
    <property type="evidence" value="ECO:0007669"/>
    <property type="project" value="InterPro"/>
</dbReference>
<dbReference type="KEGG" id="haj:DU500_10745"/>
<protein>
    <submittedName>
        <fullName evidence="6">Response regulator</fullName>
    </submittedName>
</protein>
<dbReference type="PROSITE" id="PS50110">
    <property type="entry name" value="RESPONSE_REGULATORY"/>
    <property type="match status" value="1"/>
</dbReference>
<dbReference type="InterPro" id="IPR013971">
    <property type="entry name" value="HalX_domain"/>
</dbReference>
<evidence type="ECO:0000313" key="7">
    <source>
        <dbReference type="Proteomes" id="UP000252985"/>
    </source>
</evidence>
<accession>A0A345EDH2</accession>
<feature type="modified residue" description="4-aspartylphosphate" evidence="2">
    <location>
        <position position="56"/>
    </location>
</feature>
<dbReference type="Pfam" id="PF08663">
    <property type="entry name" value="HalX"/>
    <property type="match status" value="1"/>
</dbReference>
<dbReference type="PANTHER" id="PTHR44591">
    <property type="entry name" value="STRESS RESPONSE REGULATOR PROTEIN 1"/>
    <property type="match status" value="1"/>
</dbReference>
<accession>A0A345E3U8</accession>
<dbReference type="RefSeq" id="WP_114586004.1">
    <property type="nucleotide sequence ID" value="NZ_CP031148.1"/>
</dbReference>
<dbReference type="OrthoDB" id="86314at2157"/>
<evidence type="ECO:0000256" key="1">
    <source>
        <dbReference type="ARBA" id="ARBA00022553"/>
    </source>
</evidence>
<dbReference type="InterPro" id="IPR001789">
    <property type="entry name" value="Sig_transdc_resp-reg_receiver"/>
</dbReference>